<gene>
    <name evidence="1" type="ORF">LCGC14_1773320</name>
</gene>
<sequence length="54" mass="6595">MTNPPFYNSIDEYNIRRYRMKFLVKVWKFSITIDLFDLDTSDKNIAFKVTIAWK</sequence>
<dbReference type="AlphaFoldDB" id="A0A0F9JCI2"/>
<organism evidence="1">
    <name type="scientific">marine sediment metagenome</name>
    <dbReference type="NCBI Taxonomy" id="412755"/>
    <lineage>
        <taxon>unclassified sequences</taxon>
        <taxon>metagenomes</taxon>
        <taxon>ecological metagenomes</taxon>
    </lineage>
</organism>
<name>A0A0F9JCI2_9ZZZZ</name>
<proteinExistence type="predicted"/>
<accession>A0A0F9JCI2</accession>
<protein>
    <submittedName>
        <fullName evidence="1">Uncharacterized protein</fullName>
    </submittedName>
</protein>
<dbReference type="EMBL" id="LAZR01016658">
    <property type="protein sequence ID" value="KKM03551.1"/>
    <property type="molecule type" value="Genomic_DNA"/>
</dbReference>
<reference evidence="1" key="1">
    <citation type="journal article" date="2015" name="Nature">
        <title>Complex archaea that bridge the gap between prokaryotes and eukaryotes.</title>
        <authorList>
            <person name="Spang A."/>
            <person name="Saw J.H."/>
            <person name="Jorgensen S.L."/>
            <person name="Zaremba-Niedzwiedzka K."/>
            <person name="Martijn J."/>
            <person name="Lind A.E."/>
            <person name="van Eijk R."/>
            <person name="Schleper C."/>
            <person name="Guy L."/>
            <person name="Ettema T.J."/>
        </authorList>
    </citation>
    <scope>NUCLEOTIDE SEQUENCE</scope>
</reference>
<comment type="caution">
    <text evidence="1">The sequence shown here is derived from an EMBL/GenBank/DDBJ whole genome shotgun (WGS) entry which is preliminary data.</text>
</comment>
<evidence type="ECO:0000313" key="1">
    <source>
        <dbReference type="EMBL" id="KKM03551.1"/>
    </source>
</evidence>